<name>A0A068F119_GEODF</name>
<keyword evidence="2" id="KW-1185">Reference proteome</keyword>
<dbReference type="Proteomes" id="UP000007721">
    <property type="component" value="Chromosome"/>
</dbReference>
<reference evidence="1 2" key="1">
    <citation type="submission" date="2009-01" db="EMBL/GenBank/DDBJ databases">
        <title>Complete sequence of Geobacter sp. FRC-32.</title>
        <authorList>
            <consortium name="US DOE Joint Genome Institute"/>
            <person name="Lucas S."/>
            <person name="Copeland A."/>
            <person name="Lapidus A."/>
            <person name="Glavina del Rio T."/>
            <person name="Dalin E."/>
            <person name="Tice H."/>
            <person name="Bruce D."/>
            <person name="Goodwin L."/>
            <person name="Pitluck S."/>
            <person name="Saunders E."/>
            <person name="Brettin T."/>
            <person name="Detter J.C."/>
            <person name="Han C."/>
            <person name="Larimer F."/>
            <person name="Land M."/>
            <person name="Hauser L."/>
            <person name="Kyrpides N."/>
            <person name="Ovchinnikova G."/>
            <person name="Kostka J."/>
            <person name="Richardson P."/>
        </authorList>
    </citation>
    <scope>NUCLEOTIDE SEQUENCE [LARGE SCALE GENOMIC DNA]</scope>
    <source>
        <strain evidence="2">DSM 22248 / JCM 15807 / FRC-32</strain>
    </source>
</reference>
<dbReference type="HOGENOM" id="CLU_2990250_0_0_7"/>
<dbReference type="KEGG" id="geo:Geob_3867"/>
<evidence type="ECO:0000313" key="2">
    <source>
        <dbReference type="Proteomes" id="UP000007721"/>
    </source>
</evidence>
<evidence type="ECO:0000313" key="1">
    <source>
        <dbReference type="EMBL" id="AID57986.1"/>
    </source>
</evidence>
<dbReference type="STRING" id="316067.Geob_3867"/>
<sequence>MIMKIRRMIALTFASFLLIITIGRYRFNATGLPLFTEDSLIKRIAVTLKIGKMGRRG</sequence>
<dbReference type="EMBL" id="CP001390">
    <property type="protein sequence ID" value="AID57986.1"/>
    <property type="molecule type" value="Genomic_DNA"/>
</dbReference>
<dbReference type="AlphaFoldDB" id="A0A068F119"/>
<organism evidence="1 2">
    <name type="scientific">Geotalea daltonii (strain DSM 22248 / JCM 15807 / FRC-32)</name>
    <name type="common">Geobacter daltonii</name>
    <dbReference type="NCBI Taxonomy" id="316067"/>
    <lineage>
        <taxon>Bacteria</taxon>
        <taxon>Pseudomonadati</taxon>
        <taxon>Thermodesulfobacteriota</taxon>
        <taxon>Desulfuromonadia</taxon>
        <taxon>Geobacterales</taxon>
        <taxon>Geobacteraceae</taxon>
        <taxon>Geotalea</taxon>
    </lineage>
</organism>
<proteinExistence type="predicted"/>
<accession>A0A068F119</accession>
<gene>
    <name evidence="1" type="ordered locus">Geob_3867</name>
</gene>
<protein>
    <submittedName>
        <fullName evidence="1">Uncharacterized protein</fullName>
    </submittedName>
</protein>